<gene>
    <name evidence="1" type="ORF">PAECIP111893_03332</name>
</gene>
<accession>A0ABN8GPQ1</accession>
<reference evidence="1" key="1">
    <citation type="submission" date="2022-01" db="EMBL/GenBank/DDBJ databases">
        <authorList>
            <person name="Criscuolo A."/>
        </authorList>
    </citation>
    <scope>NUCLEOTIDE SEQUENCE</scope>
    <source>
        <strain evidence="1">CIP111893</strain>
    </source>
</reference>
<protein>
    <recommendedName>
        <fullName evidence="3">Paeninodin family lasso peptide</fullName>
    </recommendedName>
</protein>
<comment type="caution">
    <text evidence="1">The sequence shown here is derived from an EMBL/GenBank/DDBJ whole genome shotgun (WGS) entry which is preliminary data.</text>
</comment>
<evidence type="ECO:0008006" key="3">
    <source>
        <dbReference type="Google" id="ProtNLM"/>
    </source>
</evidence>
<dbReference type="EMBL" id="CAKMMF010000018">
    <property type="protein sequence ID" value="CAH1210936.1"/>
    <property type="molecule type" value="Genomic_DNA"/>
</dbReference>
<evidence type="ECO:0000313" key="2">
    <source>
        <dbReference type="Proteomes" id="UP000838686"/>
    </source>
</evidence>
<sequence>MVKKSWNQPVLDALHVNRTLEGTGTLYVDLVTPADFDVTNTPPPS</sequence>
<dbReference type="InterPro" id="IPR049825">
    <property type="entry name" value="Lasso_PadeA-like"/>
</dbReference>
<keyword evidence="2" id="KW-1185">Reference proteome</keyword>
<name>A0ABN8GPQ1_9BACL</name>
<dbReference type="NCBIfam" id="NF033524">
    <property type="entry name" value="lasso_PadeA_fam"/>
    <property type="match status" value="1"/>
</dbReference>
<organism evidence="1 2">
    <name type="scientific">Paenibacillus plantiphilus</name>
    <dbReference type="NCBI Taxonomy" id="2905650"/>
    <lineage>
        <taxon>Bacteria</taxon>
        <taxon>Bacillati</taxon>
        <taxon>Bacillota</taxon>
        <taxon>Bacilli</taxon>
        <taxon>Bacillales</taxon>
        <taxon>Paenibacillaceae</taxon>
        <taxon>Paenibacillus</taxon>
    </lineage>
</organism>
<proteinExistence type="predicted"/>
<dbReference type="Proteomes" id="UP000838686">
    <property type="component" value="Unassembled WGS sequence"/>
</dbReference>
<dbReference type="RefSeq" id="WP_236343660.1">
    <property type="nucleotide sequence ID" value="NZ_CAKMMF010000018.1"/>
</dbReference>
<evidence type="ECO:0000313" key="1">
    <source>
        <dbReference type="EMBL" id="CAH1210936.1"/>
    </source>
</evidence>